<protein>
    <submittedName>
        <fullName evidence="2">Alpha/beta fold hydrolase</fullName>
    </submittedName>
</protein>
<keyword evidence="3" id="KW-1185">Reference proteome</keyword>
<name>A0ABW1JF57_9ACTN</name>
<dbReference type="Proteomes" id="UP001596189">
    <property type="component" value="Unassembled WGS sequence"/>
</dbReference>
<dbReference type="Pfam" id="PF00561">
    <property type="entry name" value="Abhydrolase_1"/>
    <property type="match status" value="1"/>
</dbReference>
<feature type="domain" description="AB hydrolase-1" evidence="1">
    <location>
        <begin position="38"/>
        <end position="211"/>
    </location>
</feature>
<reference evidence="3" key="1">
    <citation type="journal article" date="2019" name="Int. J. Syst. Evol. Microbiol.">
        <title>The Global Catalogue of Microorganisms (GCM) 10K type strain sequencing project: providing services to taxonomists for standard genome sequencing and annotation.</title>
        <authorList>
            <consortium name="The Broad Institute Genomics Platform"/>
            <consortium name="The Broad Institute Genome Sequencing Center for Infectious Disease"/>
            <person name="Wu L."/>
            <person name="Ma J."/>
        </authorList>
    </citation>
    <scope>NUCLEOTIDE SEQUENCE [LARGE SCALE GENOMIC DNA]</scope>
    <source>
        <strain evidence="3">KACC 14249</strain>
    </source>
</reference>
<dbReference type="GO" id="GO:0016787">
    <property type="term" value="F:hydrolase activity"/>
    <property type="evidence" value="ECO:0007669"/>
    <property type="project" value="UniProtKB-KW"/>
</dbReference>
<keyword evidence="2" id="KW-0378">Hydrolase</keyword>
<dbReference type="Gene3D" id="3.40.50.1820">
    <property type="entry name" value="alpha/beta hydrolase"/>
    <property type="match status" value="1"/>
</dbReference>
<dbReference type="SUPFAM" id="SSF53474">
    <property type="entry name" value="alpha/beta-Hydrolases"/>
    <property type="match status" value="1"/>
</dbReference>
<dbReference type="PANTHER" id="PTHR43433:SF10">
    <property type="entry name" value="AB HYDROLASE-1 DOMAIN-CONTAINING PROTEIN"/>
    <property type="match status" value="1"/>
</dbReference>
<evidence type="ECO:0000313" key="2">
    <source>
        <dbReference type="EMBL" id="MFC6007507.1"/>
    </source>
</evidence>
<gene>
    <name evidence="2" type="ORF">ACFQDO_10240</name>
</gene>
<dbReference type="PANTHER" id="PTHR43433">
    <property type="entry name" value="HYDROLASE, ALPHA/BETA FOLD FAMILY PROTEIN"/>
    <property type="match status" value="1"/>
</dbReference>
<dbReference type="InterPro" id="IPR029058">
    <property type="entry name" value="AB_hydrolase_fold"/>
</dbReference>
<sequence length="315" mass="33379">MDSQVDGQVASAPDGETVLLPDGRTAQLWQGGDPDGLPVLFFHGCPDTRRAAWSGAEAAQRAGVRLVAVNRPGYGLSTATAPGHPSGHASVADDTVAVADLLGIAGFAVLGMSIGGQYALACAARHPERVLAAGAIATPAVVPELDPPWHRDDLAPEQQAFVRRLAQVPVDDAIELMRPEFEAYVATVDPRDPDDAALAARWTAPLPPADAVLVAARPAAEVAASAREALAQTAGYLHDGAIAFRAWELRPELVQCPTWLWYGDLDDNAPPRNGRWLAEHIAGSTLVVHARTTHLATLVTRWDEILRTLRAAAPR</sequence>
<evidence type="ECO:0000259" key="1">
    <source>
        <dbReference type="Pfam" id="PF00561"/>
    </source>
</evidence>
<dbReference type="InterPro" id="IPR000073">
    <property type="entry name" value="AB_hydrolase_1"/>
</dbReference>
<accession>A0ABW1JF57</accession>
<proteinExistence type="predicted"/>
<comment type="caution">
    <text evidence="2">The sequence shown here is derived from an EMBL/GenBank/DDBJ whole genome shotgun (WGS) entry which is preliminary data.</text>
</comment>
<dbReference type="EMBL" id="JBHSRD010000003">
    <property type="protein sequence ID" value="MFC6007507.1"/>
    <property type="molecule type" value="Genomic_DNA"/>
</dbReference>
<evidence type="ECO:0000313" key="3">
    <source>
        <dbReference type="Proteomes" id="UP001596189"/>
    </source>
</evidence>
<dbReference type="InterPro" id="IPR050471">
    <property type="entry name" value="AB_hydrolase"/>
</dbReference>
<dbReference type="RefSeq" id="WP_345716304.1">
    <property type="nucleotide sequence ID" value="NZ_BAABFP010000004.1"/>
</dbReference>
<organism evidence="2 3">
    <name type="scientific">Angustibacter luteus</name>
    <dbReference type="NCBI Taxonomy" id="658456"/>
    <lineage>
        <taxon>Bacteria</taxon>
        <taxon>Bacillati</taxon>
        <taxon>Actinomycetota</taxon>
        <taxon>Actinomycetes</taxon>
        <taxon>Kineosporiales</taxon>
        <taxon>Kineosporiaceae</taxon>
    </lineage>
</organism>